<dbReference type="InterPro" id="IPR037171">
    <property type="entry name" value="NagB/RpiA_transferase-like"/>
</dbReference>
<protein>
    <recommendedName>
        <fullName evidence="1">Lactose phosphotransferase system repressor</fullName>
    </recommendedName>
</protein>
<keyword evidence="2" id="KW-0678">Repressor</keyword>
<dbReference type="PROSITE" id="PS00894">
    <property type="entry name" value="HTH_DEOR_1"/>
    <property type="match status" value="1"/>
</dbReference>
<dbReference type="SMART" id="SM01134">
    <property type="entry name" value="DeoRC"/>
    <property type="match status" value="1"/>
</dbReference>
<keyword evidence="3" id="KW-0805">Transcription regulation</keyword>
<dbReference type="PROSITE" id="PS51000">
    <property type="entry name" value="HTH_DEOR_2"/>
    <property type="match status" value="1"/>
</dbReference>
<reference evidence="8 9" key="1">
    <citation type="journal article" date="2019" name="Int. J. Syst. Evol. Microbiol.">
        <title>The Global Catalogue of Microorganisms (GCM) 10K type strain sequencing project: providing services to taxonomists for standard genome sequencing and annotation.</title>
        <authorList>
            <consortium name="The Broad Institute Genomics Platform"/>
            <consortium name="The Broad Institute Genome Sequencing Center for Infectious Disease"/>
            <person name="Wu L."/>
            <person name="Ma J."/>
        </authorList>
    </citation>
    <scope>NUCLEOTIDE SEQUENCE [LARGE SCALE GENOMIC DNA]</scope>
    <source>
        <strain evidence="8 9">JCM 11117</strain>
    </source>
</reference>
<dbReference type="InterPro" id="IPR036388">
    <property type="entry name" value="WH-like_DNA-bd_sf"/>
</dbReference>
<dbReference type="PANTHER" id="PTHR30363:SF4">
    <property type="entry name" value="GLYCEROL-3-PHOSPHATE REGULON REPRESSOR"/>
    <property type="match status" value="1"/>
</dbReference>
<evidence type="ECO:0000256" key="6">
    <source>
        <dbReference type="ARBA" id="ARBA00024937"/>
    </source>
</evidence>
<accession>A0ABN1N9L6</accession>
<dbReference type="Pfam" id="PF00455">
    <property type="entry name" value="DeoRC"/>
    <property type="match status" value="1"/>
</dbReference>
<feature type="domain" description="HTH deoR-type" evidence="7">
    <location>
        <begin position="14"/>
        <end position="69"/>
    </location>
</feature>
<dbReference type="InterPro" id="IPR050313">
    <property type="entry name" value="Carb_Metab_HTH_regulators"/>
</dbReference>
<proteinExistence type="predicted"/>
<evidence type="ECO:0000256" key="3">
    <source>
        <dbReference type="ARBA" id="ARBA00023015"/>
    </source>
</evidence>
<evidence type="ECO:0000313" key="9">
    <source>
        <dbReference type="Proteomes" id="UP001499967"/>
    </source>
</evidence>
<comment type="caution">
    <text evidence="8">The sequence shown here is derived from an EMBL/GenBank/DDBJ whole genome shotgun (WGS) entry which is preliminary data.</text>
</comment>
<dbReference type="Proteomes" id="UP001499967">
    <property type="component" value="Unassembled WGS sequence"/>
</dbReference>
<dbReference type="InterPro" id="IPR036390">
    <property type="entry name" value="WH_DNA-bd_sf"/>
</dbReference>
<dbReference type="SUPFAM" id="SSF46785">
    <property type="entry name" value="Winged helix' DNA-binding domain"/>
    <property type="match status" value="1"/>
</dbReference>
<keyword evidence="5" id="KW-0804">Transcription</keyword>
<gene>
    <name evidence="8" type="ORF">GCM10009559_61280</name>
</gene>
<name>A0ABN1N9L6_9PSEU</name>
<keyword evidence="4 8" id="KW-0238">DNA-binding</keyword>
<dbReference type="InterPro" id="IPR001034">
    <property type="entry name" value="DeoR_HTH"/>
</dbReference>
<evidence type="ECO:0000256" key="5">
    <source>
        <dbReference type="ARBA" id="ARBA00023163"/>
    </source>
</evidence>
<dbReference type="GO" id="GO:0003677">
    <property type="term" value="F:DNA binding"/>
    <property type="evidence" value="ECO:0007669"/>
    <property type="project" value="UniProtKB-KW"/>
</dbReference>
<dbReference type="PANTHER" id="PTHR30363">
    <property type="entry name" value="HTH-TYPE TRANSCRIPTIONAL REGULATOR SRLR-RELATED"/>
    <property type="match status" value="1"/>
</dbReference>
<dbReference type="SMART" id="SM00420">
    <property type="entry name" value="HTH_DEOR"/>
    <property type="match status" value="1"/>
</dbReference>
<sequence>MGPVSGTRSSEASVEARRERILEQVLEEGAVAIGELARRHGVSGMTVHRDLDALGAAGFLTKERGRAVAPSALRVETSALFRMRAGARLKEAVARAALPLLGEPESVLVDDSTSVLPLLAALGRRGRPITLVTNYLEVVRRAAEHPQLGVHLLGGDYSPDLDATFGPAAVEAVRRRTVDVAVLSVPAVAQGRCYHPLEPSAALKRAALETARRRILLIDHTKTPRTGPHLVCDTGRFDAVVVDGGVDPAEADAMRATGTTVVLAPLD</sequence>
<organism evidence="8 9">
    <name type="scientific">Pseudonocardia zijingensis</name>
    <dbReference type="NCBI Taxonomy" id="153376"/>
    <lineage>
        <taxon>Bacteria</taxon>
        <taxon>Bacillati</taxon>
        <taxon>Actinomycetota</taxon>
        <taxon>Actinomycetes</taxon>
        <taxon>Pseudonocardiales</taxon>
        <taxon>Pseudonocardiaceae</taxon>
        <taxon>Pseudonocardia</taxon>
    </lineage>
</organism>
<keyword evidence="9" id="KW-1185">Reference proteome</keyword>
<dbReference type="InterPro" id="IPR018356">
    <property type="entry name" value="Tscrpt_reg_HTH_DeoR_CS"/>
</dbReference>
<evidence type="ECO:0000256" key="1">
    <source>
        <dbReference type="ARBA" id="ARBA00021390"/>
    </source>
</evidence>
<evidence type="ECO:0000256" key="2">
    <source>
        <dbReference type="ARBA" id="ARBA00022491"/>
    </source>
</evidence>
<dbReference type="SUPFAM" id="SSF100950">
    <property type="entry name" value="NagB/RpiA/CoA transferase-like"/>
    <property type="match status" value="1"/>
</dbReference>
<dbReference type="Pfam" id="PF08220">
    <property type="entry name" value="HTH_DeoR"/>
    <property type="match status" value="1"/>
</dbReference>
<evidence type="ECO:0000256" key="4">
    <source>
        <dbReference type="ARBA" id="ARBA00023125"/>
    </source>
</evidence>
<dbReference type="InterPro" id="IPR014036">
    <property type="entry name" value="DeoR-like_C"/>
</dbReference>
<evidence type="ECO:0000313" key="8">
    <source>
        <dbReference type="EMBL" id="GAA0898554.1"/>
    </source>
</evidence>
<evidence type="ECO:0000259" key="7">
    <source>
        <dbReference type="PROSITE" id="PS51000"/>
    </source>
</evidence>
<comment type="function">
    <text evidence="6">Repressor of the lactose catabolism operon. Galactose-6-phosphate is the inducer.</text>
</comment>
<dbReference type="EMBL" id="BAAAHP010000196">
    <property type="protein sequence ID" value="GAA0898554.1"/>
    <property type="molecule type" value="Genomic_DNA"/>
</dbReference>
<dbReference type="Gene3D" id="1.10.10.10">
    <property type="entry name" value="Winged helix-like DNA-binding domain superfamily/Winged helix DNA-binding domain"/>
    <property type="match status" value="1"/>
</dbReference>